<comment type="caution">
    <text evidence="2">The sequence shown here is derived from an EMBL/GenBank/DDBJ whole genome shotgun (WGS) entry which is preliminary data.</text>
</comment>
<protein>
    <submittedName>
        <fullName evidence="2">Uncharacterized protein</fullName>
    </submittedName>
</protein>
<proteinExistence type="predicted"/>
<keyword evidence="3" id="KW-1185">Reference proteome</keyword>
<accession>A0ABQ6JE07</accession>
<evidence type="ECO:0000313" key="3">
    <source>
        <dbReference type="Proteomes" id="UP001157017"/>
    </source>
</evidence>
<dbReference type="Proteomes" id="UP001157017">
    <property type="component" value="Unassembled WGS sequence"/>
</dbReference>
<name>A0ABQ6JE07_9ACTN</name>
<organism evidence="2 3">
    <name type="scientific">Angustibacter aerolatus</name>
    <dbReference type="NCBI Taxonomy" id="1162965"/>
    <lineage>
        <taxon>Bacteria</taxon>
        <taxon>Bacillati</taxon>
        <taxon>Actinomycetota</taxon>
        <taxon>Actinomycetes</taxon>
        <taxon>Kineosporiales</taxon>
        <taxon>Kineosporiaceae</taxon>
    </lineage>
</organism>
<dbReference type="EMBL" id="BSUZ01000001">
    <property type="protein sequence ID" value="GMA85430.1"/>
    <property type="molecule type" value="Genomic_DNA"/>
</dbReference>
<reference evidence="3" key="1">
    <citation type="journal article" date="2019" name="Int. J. Syst. Evol. Microbiol.">
        <title>The Global Catalogue of Microorganisms (GCM) 10K type strain sequencing project: providing services to taxonomists for standard genome sequencing and annotation.</title>
        <authorList>
            <consortium name="The Broad Institute Genomics Platform"/>
            <consortium name="The Broad Institute Genome Sequencing Center for Infectious Disease"/>
            <person name="Wu L."/>
            <person name="Ma J."/>
        </authorList>
    </citation>
    <scope>NUCLEOTIDE SEQUENCE [LARGE SCALE GENOMIC DNA]</scope>
    <source>
        <strain evidence="3">NBRC 108730</strain>
    </source>
</reference>
<evidence type="ECO:0000256" key="1">
    <source>
        <dbReference type="SAM" id="MobiDB-lite"/>
    </source>
</evidence>
<sequence>MRLGARARALGMVPAGSPAFLRLQDGTVLGVAAAAKAPPAPTVTAKPTASPTGQKKQPTEQQPTKQTPTKQTKQQQTKQQQDTTGRTTGQTTGR</sequence>
<evidence type="ECO:0000313" key="2">
    <source>
        <dbReference type="EMBL" id="GMA85430.1"/>
    </source>
</evidence>
<feature type="region of interest" description="Disordered" evidence="1">
    <location>
        <begin position="35"/>
        <end position="94"/>
    </location>
</feature>
<gene>
    <name evidence="2" type="ORF">GCM10025868_06800</name>
</gene>